<dbReference type="RefSeq" id="WP_062085255.1">
    <property type="nucleotide sequence ID" value="NZ_FCOK02000014.1"/>
</dbReference>
<keyword evidence="3" id="KW-0813">Transport</keyword>
<dbReference type="GO" id="GO:0009279">
    <property type="term" value="C:cell outer membrane"/>
    <property type="evidence" value="ECO:0007669"/>
    <property type="project" value="UniProtKB-SubCell"/>
</dbReference>
<evidence type="ECO:0000256" key="5">
    <source>
        <dbReference type="ARBA" id="ARBA00022597"/>
    </source>
</evidence>
<dbReference type="AlphaFoldDB" id="A0A158GGT7"/>
<comment type="similarity">
    <text evidence="2">Belongs to the BexD/CtrA/VexA family.</text>
</comment>
<feature type="domain" description="Polysaccharide export protein N-terminal" evidence="16">
    <location>
        <begin position="88"/>
        <end position="178"/>
    </location>
</feature>
<dbReference type="Proteomes" id="UP000054683">
    <property type="component" value="Unassembled WGS sequence"/>
</dbReference>
<sequence>MNSSITKPRTSLRRLIALGAASTVLSGCALAPGLNMSWSDPGPVVKTGDTAQQNEPPVAINEIDVALLRQMREAERLTLPSAASLITAPAPYVLGPGDVLNITVWDHPELAAAQVGTSQTATRTADPVAGFVIDQQGDLMFPYAGRVHVAGLRAEDAQAVLAKALTKSFVEPQVTLRVASYRAAQVYVDGEIHTPGPQSINDIPMGLYEAISRAGGFSPAADQSRMVLVREGVSHSINLSQLLERGQNPSDIVLRSGDVLRVPARDESGVFVMGEVNKPSTAVPMRNGKLTLADALAQAGSVTANSSDPGQLYVIRGSISAEPQVFHLDAKSPVSMVLANQFDLQPRDVVYVDSGNLVRFSRILSLLMPAVNAGLTAAVVAK</sequence>
<evidence type="ECO:0000256" key="12">
    <source>
        <dbReference type="ARBA" id="ARBA00023139"/>
    </source>
</evidence>
<feature type="chain" id="PRO_5008501634" evidence="15">
    <location>
        <begin position="32"/>
        <end position="382"/>
    </location>
</feature>
<proteinExistence type="inferred from homology"/>
<gene>
    <name evidence="18" type="ORF">AWB69_02597</name>
</gene>
<evidence type="ECO:0000313" key="19">
    <source>
        <dbReference type="Proteomes" id="UP000054683"/>
    </source>
</evidence>
<accession>A0A158GGT7</accession>
<protein>
    <submittedName>
        <fullName evidence="18">Polysaccharide export protein</fullName>
    </submittedName>
</protein>
<keyword evidence="5" id="KW-0762">Sugar transport</keyword>
<evidence type="ECO:0000256" key="10">
    <source>
        <dbReference type="ARBA" id="ARBA00023114"/>
    </source>
</evidence>
<dbReference type="GO" id="GO:0046930">
    <property type="term" value="C:pore complex"/>
    <property type="evidence" value="ECO:0007669"/>
    <property type="project" value="UniProtKB-KW"/>
</dbReference>
<keyword evidence="11" id="KW-0472">Membrane</keyword>
<dbReference type="Pfam" id="PF02563">
    <property type="entry name" value="Poly_export"/>
    <property type="match status" value="1"/>
</dbReference>
<keyword evidence="8" id="KW-0625">Polysaccharide transport</keyword>
<keyword evidence="14" id="KW-0449">Lipoprotein</keyword>
<organism evidence="18 19">
    <name type="scientific">Caballeronia udeis</name>
    <dbReference type="NCBI Taxonomy" id="1232866"/>
    <lineage>
        <taxon>Bacteria</taxon>
        <taxon>Pseudomonadati</taxon>
        <taxon>Pseudomonadota</taxon>
        <taxon>Betaproteobacteria</taxon>
        <taxon>Burkholderiales</taxon>
        <taxon>Burkholderiaceae</taxon>
        <taxon>Caballeronia</taxon>
    </lineage>
</organism>
<feature type="signal peptide" evidence="15">
    <location>
        <begin position="1"/>
        <end position="31"/>
    </location>
</feature>
<keyword evidence="10" id="KW-0626">Porin</keyword>
<evidence type="ECO:0000256" key="7">
    <source>
        <dbReference type="ARBA" id="ARBA00022729"/>
    </source>
</evidence>
<evidence type="ECO:0000256" key="1">
    <source>
        <dbReference type="ARBA" id="ARBA00004571"/>
    </source>
</evidence>
<evidence type="ECO:0000256" key="8">
    <source>
        <dbReference type="ARBA" id="ARBA00023047"/>
    </source>
</evidence>
<name>A0A158GGT7_9BURK</name>
<evidence type="ECO:0000256" key="14">
    <source>
        <dbReference type="ARBA" id="ARBA00023288"/>
    </source>
</evidence>
<dbReference type="PANTHER" id="PTHR33619:SF3">
    <property type="entry name" value="POLYSACCHARIDE EXPORT PROTEIN GFCE-RELATED"/>
    <property type="match status" value="1"/>
</dbReference>
<evidence type="ECO:0000256" key="4">
    <source>
        <dbReference type="ARBA" id="ARBA00022452"/>
    </source>
</evidence>
<keyword evidence="13" id="KW-0998">Cell outer membrane</keyword>
<comment type="subcellular location">
    <subcellularLocation>
        <location evidence="1">Cell outer membrane</location>
        <topology evidence="1">Multi-pass membrane protein</topology>
    </subcellularLocation>
</comment>
<dbReference type="InterPro" id="IPR049712">
    <property type="entry name" value="Poly_export"/>
</dbReference>
<evidence type="ECO:0000259" key="17">
    <source>
        <dbReference type="Pfam" id="PF22461"/>
    </source>
</evidence>
<dbReference type="EMBL" id="FCOK02000014">
    <property type="protein sequence ID" value="SAL31123.1"/>
    <property type="molecule type" value="Genomic_DNA"/>
</dbReference>
<feature type="domain" description="SLBB" evidence="17">
    <location>
        <begin position="270"/>
        <end position="352"/>
    </location>
</feature>
<dbReference type="GO" id="GO:0006811">
    <property type="term" value="P:monoatomic ion transport"/>
    <property type="evidence" value="ECO:0007669"/>
    <property type="project" value="UniProtKB-KW"/>
</dbReference>
<dbReference type="Pfam" id="PF22461">
    <property type="entry name" value="SLBB_2"/>
    <property type="match status" value="2"/>
</dbReference>
<keyword evidence="6" id="KW-0812">Transmembrane</keyword>
<dbReference type="InterPro" id="IPR003715">
    <property type="entry name" value="Poly_export_N"/>
</dbReference>
<dbReference type="PANTHER" id="PTHR33619">
    <property type="entry name" value="POLYSACCHARIDE EXPORT PROTEIN GFCE-RELATED"/>
    <property type="match status" value="1"/>
</dbReference>
<evidence type="ECO:0000256" key="15">
    <source>
        <dbReference type="SAM" id="SignalP"/>
    </source>
</evidence>
<keyword evidence="12" id="KW-0564">Palmitate</keyword>
<keyword evidence="9" id="KW-0406">Ion transport</keyword>
<dbReference type="Gene3D" id="3.30.1950.10">
    <property type="entry name" value="wza like domain"/>
    <property type="match status" value="1"/>
</dbReference>
<evidence type="ECO:0000313" key="18">
    <source>
        <dbReference type="EMBL" id="SAL31123.1"/>
    </source>
</evidence>
<keyword evidence="4" id="KW-1134">Transmembrane beta strand</keyword>
<dbReference type="GO" id="GO:0015159">
    <property type="term" value="F:polysaccharide transmembrane transporter activity"/>
    <property type="evidence" value="ECO:0007669"/>
    <property type="project" value="InterPro"/>
</dbReference>
<dbReference type="PROSITE" id="PS51257">
    <property type="entry name" value="PROKAR_LIPOPROTEIN"/>
    <property type="match status" value="1"/>
</dbReference>
<evidence type="ECO:0000256" key="2">
    <source>
        <dbReference type="ARBA" id="ARBA00009450"/>
    </source>
</evidence>
<reference evidence="18 19" key="1">
    <citation type="submission" date="2016-01" db="EMBL/GenBank/DDBJ databases">
        <authorList>
            <person name="Oliw E.H."/>
        </authorList>
    </citation>
    <scope>NUCLEOTIDE SEQUENCE [LARGE SCALE GENOMIC DNA]</scope>
    <source>
        <strain evidence="18">LMG 27134</strain>
    </source>
</reference>
<evidence type="ECO:0000256" key="3">
    <source>
        <dbReference type="ARBA" id="ARBA00022448"/>
    </source>
</evidence>
<dbReference type="InterPro" id="IPR054765">
    <property type="entry name" value="SLBB_dom"/>
</dbReference>
<dbReference type="GO" id="GO:0015288">
    <property type="term" value="F:porin activity"/>
    <property type="evidence" value="ECO:0007669"/>
    <property type="project" value="UniProtKB-KW"/>
</dbReference>
<evidence type="ECO:0000256" key="11">
    <source>
        <dbReference type="ARBA" id="ARBA00023136"/>
    </source>
</evidence>
<dbReference type="OrthoDB" id="9815244at2"/>
<dbReference type="Gene3D" id="3.10.560.10">
    <property type="entry name" value="Outer membrane lipoprotein wza domain like"/>
    <property type="match status" value="2"/>
</dbReference>
<evidence type="ECO:0000256" key="6">
    <source>
        <dbReference type="ARBA" id="ARBA00022692"/>
    </source>
</evidence>
<keyword evidence="7 15" id="KW-0732">Signal</keyword>
<feature type="domain" description="SLBB" evidence="17">
    <location>
        <begin position="185"/>
        <end position="262"/>
    </location>
</feature>
<evidence type="ECO:0000259" key="16">
    <source>
        <dbReference type="Pfam" id="PF02563"/>
    </source>
</evidence>
<evidence type="ECO:0000256" key="9">
    <source>
        <dbReference type="ARBA" id="ARBA00023065"/>
    </source>
</evidence>
<evidence type="ECO:0000256" key="13">
    <source>
        <dbReference type="ARBA" id="ARBA00023237"/>
    </source>
</evidence>